<dbReference type="EMBL" id="LGRX02033745">
    <property type="protein sequence ID" value="KAK3240087.1"/>
    <property type="molecule type" value="Genomic_DNA"/>
</dbReference>
<dbReference type="AlphaFoldDB" id="A0AAE0BQW9"/>
<dbReference type="InterPro" id="IPR029058">
    <property type="entry name" value="AB_hydrolase_fold"/>
</dbReference>
<feature type="region of interest" description="Disordered" evidence="1">
    <location>
        <begin position="304"/>
        <end position="341"/>
    </location>
</feature>
<dbReference type="SUPFAM" id="SSF53474">
    <property type="entry name" value="alpha/beta-Hydrolases"/>
    <property type="match status" value="1"/>
</dbReference>
<evidence type="ECO:0000313" key="3">
    <source>
        <dbReference type="EMBL" id="KAK3240087.1"/>
    </source>
</evidence>
<dbReference type="PANTHER" id="PTHR37471">
    <property type="entry name" value="UNNAMED PRODUCT"/>
    <property type="match status" value="1"/>
</dbReference>
<dbReference type="PANTHER" id="PTHR37471:SF1">
    <property type="entry name" value="AB HYDROLASE-1 DOMAIN-CONTAINING PROTEIN"/>
    <property type="match status" value="1"/>
</dbReference>
<dbReference type="InterPro" id="IPR000073">
    <property type="entry name" value="AB_hydrolase_1"/>
</dbReference>
<protein>
    <recommendedName>
        <fullName evidence="2">AB hydrolase-1 domain-containing protein</fullName>
    </recommendedName>
</protein>
<keyword evidence="4" id="KW-1185">Reference proteome</keyword>
<evidence type="ECO:0000313" key="4">
    <source>
        <dbReference type="Proteomes" id="UP001190700"/>
    </source>
</evidence>
<proteinExistence type="predicted"/>
<feature type="domain" description="AB hydrolase-1" evidence="2">
    <location>
        <begin position="462"/>
        <end position="667"/>
    </location>
</feature>
<gene>
    <name evidence="3" type="ORF">CYMTET_50041</name>
</gene>
<name>A0AAE0BQW9_9CHLO</name>
<dbReference type="Pfam" id="PF12697">
    <property type="entry name" value="Abhydrolase_6"/>
    <property type="match status" value="1"/>
</dbReference>
<sequence>MRTCVLISVPSGFSTSFGPPRRVDLRRGCCARRPSCSTKRTQAGNLVSVARLPAPLRGPCGYKGTARVLRLAALRGSSSSAHFDEGANAASAPDTQSPSSPIWFTRRHWASTAPGILSRALTELFTRSIHYFALAYCVWFFATGQWQATQSAQASPASLFFYCLSETCFRVVEKLRHWYLVQRSKSLPHAAPDERTSEDKLALVETVLRGLEAALPPGAGSAERATEICGWFVAGELHTTSLHPDWAEIGQDDLQDWVAWAFWNLRQEDVPADDLSLLQAIAELFENWVNFGVIQKPPITAKPSLHKPIAGEPSHADTSARNTVGPDHTGAEDAPSDGMKEEKEFRVEEEGYVRLDAADVPCGQSQVLAPFPPLLKGRSPKGIRVTPLRLTLDPIQYEPRPLLSYIVTHFVCHCVVTHSMMRARGFRRQYSSEAKLGCWWLTPPAPSNGAADVTGAGARPPILFIHGLGVGILPYIRQLDALLTAEPGRSVFILDLPNISLYTAPDASMPSPFEVAEGIVKMLGCHGVHEGVHVMGHSYGTAVAAWLVKWAPPRWVAACTLLDPICFLLYNHSVAFNFVYRRPTTPLDCFLNYFVAKELNLAYVLHRHFFWQRNLLTLEQLGEIPTSVVLSEMDRIVPTAAVRRYLAGASKYVLVQELEGNSHAEFVIRPSSWQVVIAAFRDAEAHYHRSIMR</sequence>
<organism evidence="3 4">
    <name type="scientific">Cymbomonas tetramitiformis</name>
    <dbReference type="NCBI Taxonomy" id="36881"/>
    <lineage>
        <taxon>Eukaryota</taxon>
        <taxon>Viridiplantae</taxon>
        <taxon>Chlorophyta</taxon>
        <taxon>Pyramimonadophyceae</taxon>
        <taxon>Pyramimonadales</taxon>
        <taxon>Pyramimonadaceae</taxon>
        <taxon>Cymbomonas</taxon>
    </lineage>
</organism>
<comment type="caution">
    <text evidence="3">The sequence shown here is derived from an EMBL/GenBank/DDBJ whole genome shotgun (WGS) entry which is preliminary data.</text>
</comment>
<dbReference type="Proteomes" id="UP001190700">
    <property type="component" value="Unassembled WGS sequence"/>
</dbReference>
<reference evidence="3 4" key="1">
    <citation type="journal article" date="2015" name="Genome Biol. Evol.">
        <title>Comparative Genomics of a Bacterivorous Green Alga Reveals Evolutionary Causalities and Consequences of Phago-Mixotrophic Mode of Nutrition.</title>
        <authorList>
            <person name="Burns J.A."/>
            <person name="Paasch A."/>
            <person name="Narechania A."/>
            <person name="Kim E."/>
        </authorList>
    </citation>
    <scope>NUCLEOTIDE SEQUENCE [LARGE SCALE GENOMIC DNA]</scope>
    <source>
        <strain evidence="3 4">PLY_AMNH</strain>
    </source>
</reference>
<evidence type="ECO:0000259" key="2">
    <source>
        <dbReference type="Pfam" id="PF12697"/>
    </source>
</evidence>
<evidence type="ECO:0000256" key="1">
    <source>
        <dbReference type="SAM" id="MobiDB-lite"/>
    </source>
</evidence>
<accession>A0AAE0BQW9</accession>
<dbReference type="Gene3D" id="3.40.50.1820">
    <property type="entry name" value="alpha/beta hydrolase"/>
    <property type="match status" value="1"/>
</dbReference>